<dbReference type="Gene3D" id="4.10.1040.10">
    <property type="entry name" value="DM DNA-binding domain"/>
    <property type="match status" value="1"/>
</dbReference>
<dbReference type="PROSITE" id="PS50809">
    <property type="entry name" value="DM_2"/>
    <property type="match status" value="1"/>
</dbReference>
<reference evidence="7 8" key="1">
    <citation type="journal article" date="2022" name="Nat. Ecol. Evol.">
        <title>A masculinizing supergene underlies an exaggerated male reproductive morph in a spider.</title>
        <authorList>
            <person name="Hendrickx F."/>
            <person name="De Corte Z."/>
            <person name="Sonet G."/>
            <person name="Van Belleghem S.M."/>
            <person name="Kostlbacher S."/>
            <person name="Vangestel C."/>
        </authorList>
    </citation>
    <scope>NUCLEOTIDE SEQUENCE [LARGE SCALE GENOMIC DNA]</scope>
    <source>
        <strain evidence="7">W744_W776</strain>
    </source>
</reference>
<dbReference type="PROSITE" id="PS40000">
    <property type="entry name" value="DM_1"/>
    <property type="match status" value="1"/>
</dbReference>
<dbReference type="Proteomes" id="UP000827092">
    <property type="component" value="Unassembled WGS sequence"/>
</dbReference>
<dbReference type="PANTHER" id="PTHR12322">
    <property type="entry name" value="DOUBLESEX AND MAB-3 RELATED TRANSCRIPTION FACTOR DMRT"/>
    <property type="match status" value="1"/>
</dbReference>
<evidence type="ECO:0000256" key="5">
    <source>
        <dbReference type="PROSITE-ProRule" id="PRU00070"/>
    </source>
</evidence>
<name>A0AAV6U5T8_9ARAC</name>
<evidence type="ECO:0000256" key="3">
    <source>
        <dbReference type="ARBA" id="ARBA00023125"/>
    </source>
</evidence>
<keyword evidence="3 5" id="KW-0238">DNA-binding</keyword>
<keyword evidence="8" id="KW-1185">Reference proteome</keyword>
<organism evidence="7 8">
    <name type="scientific">Oedothorax gibbosus</name>
    <dbReference type="NCBI Taxonomy" id="931172"/>
    <lineage>
        <taxon>Eukaryota</taxon>
        <taxon>Metazoa</taxon>
        <taxon>Ecdysozoa</taxon>
        <taxon>Arthropoda</taxon>
        <taxon>Chelicerata</taxon>
        <taxon>Arachnida</taxon>
        <taxon>Araneae</taxon>
        <taxon>Araneomorphae</taxon>
        <taxon>Entelegynae</taxon>
        <taxon>Araneoidea</taxon>
        <taxon>Linyphiidae</taxon>
        <taxon>Erigoninae</taxon>
        <taxon>Oedothorax</taxon>
    </lineage>
</organism>
<evidence type="ECO:0000313" key="8">
    <source>
        <dbReference type="Proteomes" id="UP000827092"/>
    </source>
</evidence>
<keyword evidence="2 5" id="KW-0862">Zinc</keyword>
<dbReference type="GO" id="GO:0005634">
    <property type="term" value="C:nucleus"/>
    <property type="evidence" value="ECO:0007669"/>
    <property type="project" value="UniProtKB-SubCell"/>
</dbReference>
<proteinExistence type="predicted"/>
<evidence type="ECO:0000259" key="6">
    <source>
        <dbReference type="PROSITE" id="PS50809"/>
    </source>
</evidence>
<evidence type="ECO:0000256" key="1">
    <source>
        <dbReference type="ARBA" id="ARBA00022723"/>
    </source>
</evidence>
<evidence type="ECO:0000313" key="7">
    <source>
        <dbReference type="EMBL" id="KAG8179173.1"/>
    </source>
</evidence>
<evidence type="ECO:0000256" key="4">
    <source>
        <dbReference type="ARBA" id="ARBA00023242"/>
    </source>
</evidence>
<dbReference type="EMBL" id="JAFNEN010000644">
    <property type="protein sequence ID" value="KAG8179173.1"/>
    <property type="molecule type" value="Genomic_DNA"/>
</dbReference>
<dbReference type="FunFam" id="4.10.1040.10:FF:000001">
    <property type="entry name" value="doublesex- and mab-3-related transcription factor 1"/>
    <property type="match status" value="1"/>
</dbReference>
<sequence length="124" mass="13596">MESPDIVGRGVRRPKCARCRNHGEISFLKGHKRHCRFRDCACAKCNLIAERQRIMAAQVALKRSQAAEDAIAIGLRAVATGTPMSYLPPGPIFGLPLVDAASKARRKGKFGSFLVNGALSFRRF</sequence>
<dbReference type="GO" id="GO:0000981">
    <property type="term" value="F:DNA-binding transcription factor activity, RNA polymerase II-specific"/>
    <property type="evidence" value="ECO:0007669"/>
    <property type="project" value="TreeGrafter"/>
</dbReference>
<feature type="domain" description="DM" evidence="6">
    <location>
        <begin position="16"/>
        <end position="63"/>
    </location>
</feature>
<feature type="DNA-binding region" description="DM" evidence="5">
    <location>
        <begin position="16"/>
        <end position="63"/>
    </location>
</feature>
<gene>
    <name evidence="7" type="ORF">JTE90_024377</name>
</gene>
<accession>A0AAV6U5T8</accession>
<dbReference type="AlphaFoldDB" id="A0AAV6U5T8"/>
<dbReference type="InterPro" id="IPR026607">
    <property type="entry name" value="DMRT"/>
</dbReference>
<dbReference type="GO" id="GO:0007548">
    <property type="term" value="P:sex differentiation"/>
    <property type="evidence" value="ECO:0007669"/>
    <property type="project" value="TreeGrafter"/>
</dbReference>
<dbReference type="GO" id="GO:0046872">
    <property type="term" value="F:metal ion binding"/>
    <property type="evidence" value="ECO:0007669"/>
    <property type="project" value="UniProtKB-KW"/>
</dbReference>
<dbReference type="SUPFAM" id="SSF82927">
    <property type="entry name" value="Cysteine-rich DNA binding domain, (DM domain)"/>
    <property type="match status" value="1"/>
</dbReference>
<comment type="subcellular location">
    <subcellularLocation>
        <location evidence="5">Nucleus</location>
    </subcellularLocation>
</comment>
<comment type="caution">
    <text evidence="7">The sequence shown here is derived from an EMBL/GenBank/DDBJ whole genome shotgun (WGS) entry which is preliminary data.</text>
</comment>
<dbReference type="GO" id="GO:0000978">
    <property type="term" value="F:RNA polymerase II cis-regulatory region sequence-specific DNA binding"/>
    <property type="evidence" value="ECO:0007669"/>
    <property type="project" value="TreeGrafter"/>
</dbReference>
<dbReference type="InterPro" id="IPR036407">
    <property type="entry name" value="DM_DNA-bd_sf"/>
</dbReference>
<evidence type="ECO:0000256" key="2">
    <source>
        <dbReference type="ARBA" id="ARBA00022833"/>
    </source>
</evidence>
<keyword evidence="4 5" id="KW-0539">Nucleus</keyword>
<keyword evidence="1 5" id="KW-0479">Metal-binding</keyword>
<protein>
    <recommendedName>
        <fullName evidence="6">DM domain-containing protein</fullName>
    </recommendedName>
</protein>
<dbReference type="SMART" id="SM00301">
    <property type="entry name" value="DM"/>
    <property type="match status" value="1"/>
</dbReference>
<dbReference type="Pfam" id="PF00751">
    <property type="entry name" value="DM"/>
    <property type="match status" value="1"/>
</dbReference>
<dbReference type="InterPro" id="IPR001275">
    <property type="entry name" value="DM_DNA-bd"/>
</dbReference>
<dbReference type="PANTHER" id="PTHR12322:SF118">
    <property type="entry name" value="DM DOMAIN-CONTAINING PROTEIN"/>
    <property type="match status" value="1"/>
</dbReference>